<feature type="region of interest" description="Disordered" evidence="1">
    <location>
        <begin position="32"/>
        <end position="135"/>
    </location>
</feature>
<feature type="compositionally biased region" description="Polar residues" evidence="1">
    <location>
        <begin position="44"/>
        <end position="56"/>
    </location>
</feature>
<keyword evidence="3" id="KW-1185">Reference proteome</keyword>
<dbReference type="AlphaFoldDB" id="A0A6A6XIH5"/>
<protein>
    <submittedName>
        <fullName evidence="2">Uncharacterized protein</fullName>
    </submittedName>
</protein>
<gene>
    <name evidence="2" type="ORF">K505DRAFT_2328</name>
</gene>
<reference evidence="2" key="1">
    <citation type="journal article" date="2020" name="Stud. Mycol.">
        <title>101 Dothideomycetes genomes: a test case for predicting lifestyles and emergence of pathogens.</title>
        <authorList>
            <person name="Haridas S."/>
            <person name="Albert R."/>
            <person name="Binder M."/>
            <person name="Bloem J."/>
            <person name="Labutti K."/>
            <person name="Salamov A."/>
            <person name="Andreopoulos B."/>
            <person name="Baker S."/>
            <person name="Barry K."/>
            <person name="Bills G."/>
            <person name="Bluhm B."/>
            <person name="Cannon C."/>
            <person name="Castanera R."/>
            <person name="Culley D."/>
            <person name="Daum C."/>
            <person name="Ezra D."/>
            <person name="Gonzalez J."/>
            <person name="Henrissat B."/>
            <person name="Kuo A."/>
            <person name="Liang C."/>
            <person name="Lipzen A."/>
            <person name="Lutzoni F."/>
            <person name="Magnuson J."/>
            <person name="Mondo S."/>
            <person name="Nolan M."/>
            <person name="Ohm R."/>
            <person name="Pangilinan J."/>
            <person name="Park H.-J."/>
            <person name="Ramirez L."/>
            <person name="Alfaro M."/>
            <person name="Sun H."/>
            <person name="Tritt A."/>
            <person name="Yoshinaga Y."/>
            <person name="Zwiers L.-H."/>
            <person name="Turgeon B."/>
            <person name="Goodwin S."/>
            <person name="Spatafora J."/>
            <person name="Crous P."/>
            <person name="Grigoriev I."/>
        </authorList>
    </citation>
    <scope>NUCLEOTIDE SEQUENCE</scope>
    <source>
        <strain evidence="2">CBS 109.77</strain>
    </source>
</reference>
<name>A0A6A6XIH5_9PLEO</name>
<evidence type="ECO:0000313" key="3">
    <source>
        <dbReference type="Proteomes" id="UP000799757"/>
    </source>
</evidence>
<evidence type="ECO:0000256" key="1">
    <source>
        <dbReference type="SAM" id="MobiDB-lite"/>
    </source>
</evidence>
<feature type="compositionally biased region" description="Polar residues" evidence="1">
    <location>
        <begin position="122"/>
        <end position="135"/>
    </location>
</feature>
<accession>A0A6A6XIH5</accession>
<proteinExistence type="predicted"/>
<organism evidence="2 3">
    <name type="scientific">Melanomma pulvis-pyrius CBS 109.77</name>
    <dbReference type="NCBI Taxonomy" id="1314802"/>
    <lineage>
        <taxon>Eukaryota</taxon>
        <taxon>Fungi</taxon>
        <taxon>Dikarya</taxon>
        <taxon>Ascomycota</taxon>
        <taxon>Pezizomycotina</taxon>
        <taxon>Dothideomycetes</taxon>
        <taxon>Pleosporomycetidae</taxon>
        <taxon>Pleosporales</taxon>
        <taxon>Melanommataceae</taxon>
        <taxon>Melanomma</taxon>
    </lineage>
</organism>
<dbReference type="Proteomes" id="UP000799757">
    <property type="component" value="Unassembled WGS sequence"/>
</dbReference>
<evidence type="ECO:0000313" key="2">
    <source>
        <dbReference type="EMBL" id="KAF2796211.1"/>
    </source>
</evidence>
<dbReference type="EMBL" id="MU001837">
    <property type="protein sequence ID" value="KAF2796211.1"/>
    <property type="molecule type" value="Genomic_DNA"/>
</dbReference>
<sequence>MYETATKMNLVLRWRDMLARRAWHWCCCTRREEKSSRRRGTRNYLASQPSVQASTTPPSPRSGPADARNAMCANEILPYNLPSGLWSPPPRTHSSPRRWNPTRPRPRPRLRRQTSDAALFRSPQSPHASQSRSQS</sequence>